<evidence type="ECO:0000256" key="6">
    <source>
        <dbReference type="ARBA" id="ARBA00022630"/>
    </source>
</evidence>
<dbReference type="Gene3D" id="1.10.10.1800">
    <property type="entry name" value="tRNA uridine 5-carboxymethylaminomethyl modification enzyme MnmG/GidA"/>
    <property type="match status" value="1"/>
</dbReference>
<dbReference type="PROSITE" id="PS01281">
    <property type="entry name" value="GIDA_2"/>
    <property type="match status" value="1"/>
</dbReference>
<dbReference type="eggNOG" id="COG0445">
    <property type="taxonomic scope" value="Bacteria"/>
</dbReference>
<sequence length="629" mass="70444">MFFHAGSYDVIVVGAGHAGCEAALASARLGKKTLMVTLSLDAIGHMPCNPAIGGTGKSQLVKEIDALGGEMGQNIDKSFIQSRTLNSSKGPAVQSVRAQADKNLYHREMKKVLEGVENLDIVMDEVTSLIHDGKSVSGVRTKLNCEYFGKTVILSTGVFLNGRVFMGEVNFPSGPLGQIPAEQLTESLKELNLPLRRFKTGTPARVHADSIDFSKMQLQEGDAEIEPFSFMNDYLPEGNKVVCYLTRTTQKTHDIIRENLQRSAMYGGFIDSKGPRYCPSIEDKVVRFSDKESHQFFVEPEGLDTKEYYIQGFSSSMAYEVQLEMYHTVLGLEHCHMMRPAYAIEYDCIDPLRLKPSLEIMGVENLFSAGQFNGTSGYEEAAAQGLMAGINASRKIDGLEPIILDRATAYIGVLIDDLVTKGTNEPYRMMTSRAEYRLLLRQDNADLRLTELGYKIGLVKPERYERFLAKKEQIAEEINRLKKEKIKPEEINPLLEKMGKAPFTRTISLYEALKRPEITYPLLASLGKTHESLPVQVQKQAEITAKYEGYIKKQIEQVESFRKLEKRQLPESMDYSLIEGLRLEARQKLNEIRPFNIGQASRISGVSPADISVLLIYMKQQSASNTTQK</sequence>
<keyword evidence="15" id="KW-1185">Reference proteome</keyword>
<organism evidence="14 15">
    <name type="scientific">Filifactor alocis (strain ATCC 35896 / CCUG 47790 / D40 B5)</name>
    <name type="common">Fusobacterium alocis</name>
    <dbReference type="NCBI Taxonomy" id="546269"/>
    <lineage>
        <taxon>Bacteria</taxon>
        <taxon>Bacillati</taxon>
        <taxon>Bacillota</taxon>
        <taxon>Clostridia</taxon>
        <taxon>Peptostreptococcales</taxon>
        <taxon>Filifactoraceae</taxon>
        <taxon>Filifactor</taxon>
    </lineage>
</organism>
<keyword evidence="6 12" id="KW-0285">Flavoprotein</keyword>
<evidence type="ECO:0000256" key="1">
    <source>
        <dbReference type="ARBA" id="ARBA00001974"/>
    </source>
</evidence>
<dbReference type="PROSITE" id="PS01280">
    <property type="entry name" value="GIDA_1"/>
    <property type="match status" value="1"/>
</dbReference>
<dbReference type="PANTHER" id="PTHR11806:SF0">
    <property type="entry name" value="PROTEIN MTO1 HOMOLOG, MITOCHONDRIAL"/>
    <property type="match status" value="1"/>
</dbReference>
<dbReference type="PATRIC" id="fig|546269.5.peg.1809"/>
<dbReference type="InterPro" id="IPR026904">
    <property type="entry name" value="MnmG_C"/>
</dbReference>
<dbReference type="HAMAP" id="MF_00129">
    <property type="entry name" value="MnmG_GidA"/>
    <property type="match status" value="1"/>
</dbReference>
<dbReference type="NCBIfam" id="TIGR00136">
    <property type="entry name" value="mnmG_gidA"/>
    <property type="match status" value="1"/>
</dbReference>
<comment type="similarity">
    <text evidence="3 12">Belongs to the MnmG family.</text>
</comment>
<keyword evidence="9 12" id="KW-0520">NAD</keyword>
<dbReference type="FunFam" id="1.10.10.1800:FF:000001">
    <property type="entry name" value="tRNA uridine 5-carboxymethylaminomethyl modification enzyme MnmG"/>
    <property type="match status" value="1"/>
</dbReference>
<dbReference type="GO" id="GO:0030488">
    <property type="term" value="P:tRNA methylation"/>
    <property type="evidence" value="ECO:0007669"/>
    <property type="project" value="TreeGrafter"/>
</dbReference>
<evidence type="ECO:0000256" key="8">
    <source>
        <dbReference type="ARBA" id="ARBA00022827"/>
    </source>
</evidence>
<dbReference type="InterPro" id="IPR047001">
    <property type="entry name" value="MnmG_C_subdom"/>
</dbReference>
<evidence type="ECO:0000256" key="7">
    <source>
        <dbReference type="ARBA" id="ARBA00022694"/>
    </source>
</evidence>
<feature type="domain" description="tRNA uridine 5-carboxymethylaminomethyl modification enzyme C-terminal subdomain" evidence="13">
    <location>
        <begin position="545"/>
        <end position="616"/>
    </location>
</feature>
<dbReference type="Gene3D" id="1.10.150.570">
    <property type="entry name" value="GidA associated domain, C-terminal subdomain"/>
    <property type="match status" value="1"/>
</dbReference>
<keyword evidence="8 12" id="KW-0274">FAD</keyword>
<comment type="subcellular location">
    <subcellularLocation>
        <location evidence="12">Cytoplasm</location>
    </subcellularLocation>
</comment>
<dbReference type="InterPro" id="IPR020595">
    <property type="entry name" value="MnmG-rel_CS"/>
</dbReference>
<dbReference type="InterPro" id="IPR002218">
    <property type="entry name" value="MnmG-rel"/>
</dbReference>
<dbReference type="FunFam" id="1.10.150.570:FF:000001">
    <property type="entry name" value="tRNA uridine 5-carboxymethylaminomethyl modification enzyme MnmG"/>
    <property type="match status" value="1"/>
</dbReference>
<evidence type="ECO:0000256" key="4">
    <source>
        <dbReference type="ARBA" id="ARBA00020461"/>
    </source>
</evidence>
<proteinExistence type="inferred from homology"/>
<evidence type="ECO:0000256" key="2">
    <source>
        <dbReference type="ARBA" id="ARBA00003717"/>
    </source>
</evidence>
<dbReference type="STRING" id="546269.HMPREF0389_01207"/>
<protein>
    <recommendedName>
        <fullName evidence="4 12">tRNA uridine 5-carboxymethylaminomethyl modification enzyme MnmG</fullName>
    </recommendedName>
    <alternativeName>
        <fullName evidence="11 12">Glucose-inhibited division protein A</fullName>
    </alternativeName>
</protein>
<dbReference type="Pfam" id="PF01134">
    <property type="entry name" value="GIDA"/>
    <property type="match status" value="1"/>
</dbReference>
<evidence type="ECO:0000259" key="13">
    <source>
        <dbReference type="SMART" id="SM01228"/>
    </source>
</evidence>
<dbReference type="RefSeq" id="WP_014263235.1">
    <property type="nucleotide sequence ID" value="NC_016630.1"/>
</dbReference>
<reference evidence="15" key="1">
    <citation type="submission" date="2010-12" db="EMBL/GenBank/DDBJ databases">
        <title>The genome sequence of Filifactor alocis strain ATCC 35896.</title>
        <authorList>
            <consortium name="The Broad Institute Genome Sequencing Platform"/>
            <person name="Ward D."/>
            <person name="Earl A."/>
            <person name="Feldgarden M."/>
            <person name="Young S.K."/>
            <person name="Gargeya S."/>
            <person name="Zeng Q."/>
            <person name="Alvarado L."/>
            <person name="Berlin A."/>
            <person name="Bochicchio J."/>
            <person name="Chapman S.B."/>
            <person name="Chen Z."/>
            <person name="Freedman E."/>
            <person name="Gellesch M."/>
            <person name="Goldberg J."/>
            <person name="Griggs A."/>
            <person name="Gujja S."/>
            <person name="Heilman E."/>
            <person name="Heiman D."/>
            <person name="Howarth C."/>
            <person name="Mehta T."/>
            <person name="Neiman D."/>
            <person name="Pearson M."/>
            <person name="Roberts A."/>
            <person name="Saif S."/>
            <person name="Shea T."/>
            <person name="Shenoy N."/>
            <person name="Sisk P."/>
            <person name="Stolte C."/>
            <person name="Sykes S."/>
            <person name="White J."/>
            <person name="Yandava C."/>
            <person name="Izard J."/>
            <person name="Blanton J.M."/>
            <person name="Baranova O.V."/>
            <person name="Tanner A.C."/>
            <person name="Dewhirst F.E."/>
            <person name="Haas B."/>
            <person name="Nusbaum C."/>
            <person name="Birren B."/>
        </authorList>
    </citation>
    <scope>NUCLEOTIDE SEQUENCE [LARGE SCALE GENOMIC DNA]</scope>
    <source>
        <strain evidence="15">ATCC 35896 / D40 B5</strain>
    </source>
</reference>
<dbReference type="OrthoDB" id="9815560at2"/>
<evidence type="ECO:0000313" key="15">
    <source>
        <dbReference type="Proteomes" id="UP000007468"/>
    </source>
</evidence>
<dbReference type="SMART" id="SM01228">
    <property type="entry name" value="GIDA_assoc_3"/>
    <property type="match status" value="1"/>
</dbReference>
<evidence type="ECO:0000256" key="11">
    <source>
        <dbReference type="ARBA" id="ARBA00031800"/>
    </source>
</evidence>
<keyword evidence="5 12" id="KW-0963">Cytoplasm</keyword>
<dbReference type="InterPro" id="IPR049312">
    <property type="entry name" value="GIDA_C_N"/>
</dbReference>
<evidence type="ECO:0000256" key="3">
    <source>
        <dbReference type="ARBA" id="ARBA00007653"/>
    </source>
</evidence>
<dbReference type="Proteomes" id="UP000007468">
    <property type="component" value="Chromosome"/>
</dbReference>
<evidence type="ECO:0000256" key="9">
    <source>
        <dbReference type="ARBA" id="ARBA00023027"/>
    </source>
</evidence>
<feature type="binding site" evidence="12">
    <location>
        <begin position="14"/>
        <end position="19"/>
    </location>
    <ligand>
        <name>FAD</name>
        <dbReference type="ChEBI" id="CHEBI:57692"/>
    </ligand>
</feature>
<evidence type="ECO:0000313" key="14">
    <source>
        <dbReference type="EMBL" id="EFE27955.1"/>
    </source>
</evidence>
<dbReference type="InterPro" id="IPR004416">
    <property type="entry name" value="MnmG"/>
</dbReference>
<dbReference type="PANTHER" id="PTHR11806">
    <property type="entry name" value="GLUCOSE INHIBITED DIVISION PROTEIN A"/>
    <property type="match status" value="1"/>
</dbReference>
<evidence type="ECO:0000256" key="5">
    <source>
        <dbReference type="ARBA" id="ARBA00022490"/>
    </source>
</evidence>
<comment type="caution">
    <text evidence="12">Lacks conserved residue(s) required for the propagation of feature annotation.</text>
</comment>
<dbReference type="GO" id="GO:0050660">
    <property type="term" value="F:flavin adenine dinucleotide binding"/>
    <property type="evidence" value="ECO:0007669"/>
    <property type="project" value="UniProtKB-UniRule"/>
</dbReference>
<comment type="cofactor">
    <cofactor evidence="1 12">
        <name>FAD</name>
        <dbReference type="ChEBI" id="CHEBI:57692"/>
    </cofactor>
</comment>
<dbReference type="Pfam" id="PF21680">
    <property type="entry name" value="GIDA_C_1st"/>
    <property type="match status" value="1"/>
</dbReference>
<gene>
    <name evidence="12" type="primary">mnmG</name>
    <name evidence="12 14" type="synonym">gidA</name>
    <name evidence="14" type="ordered locus">HMPREF0389_01207</name>
</gene>
<evidence type="ECO:0000256" key="12">
    <source>
        <dbReference type="HAMAP-Rule" id="MF_00129"/>
    </source>
</evidence>
<dbReference type="InterPro" id="IPR036188">
    <property type="entry name" value="FAD/NAD-bd_sf"/>
</dbReference>
<dbReference type="GO" id="GO:0002098">
    <property type="term" value="P:tRNA wobble uridine modification"/>
    <property type="evidence" value="ECO:0007669"/>
    <property type="project" value="InterPro"/>
</dbReference>
<dbReference type="FunFam" id="3.50.50.60:FF:000002">
    <property type="entry name" value="tRNA uridine 5-carboxymethylaminomethyl modification enzyme MnmG"/>
    <property type="match status" value="1"/>
</dbReference>
<dbReference type="GO" id="GO:0005829">
    <property type="term" value="C:cytosol"/>
    <property type="evidence" value="ECO:0007669"/>
    <property type="project" value="TreeGrafter"/>
</dbReference>
<dbReference type="Gene3D" id="3.50.50.60">
    <property type="entry name" value="FAD/NAD(P)-binding domain"/>
    <property type="match status" value="2"/>
</dbReference>
<dbReference type="InterPro" id="IPR044920">
    <property type="entry name" value="MnmG_C_subdom_sf"/>
</dbReference>
<dbReference type="SUPFAM" id="SSF51905">
    <property type="entry name" value="FAD/NAD(P)-binding domain"/>
    <property type="match status" value="1"/>
</dbReference>
<keyword evidence="7 12" id="KW-0819">tRNA processing</keyword>
<name>D6GSX0_FILAD</name>
<feature type="binding site" evidence="12">
    <location>
        <begin position="274"/>
        <end position="288"/>
    </location>
    <ligand>
        <name>NAD(+)</name>
        <dbReference type="ChEBI" id="CHEBI:57540"/>
    </ligand>
</feature>
<dbReference type="KEGG" id="faa:HMPREF0389_01207"/>
<comment type="subunit">
    <text evidence="10 12">Homodimer. Heterotetramer of two MnmE and two MnmG subunits.</text>
</comment>
<accession>D6GSX0</accession>
<dbReference type="InterPro" id="IPR040131">
    <property type="entry name" value="MnmG_N"/>
</dbReference>
<comment type="function">
    <text evidence="2 12">NAD-binding protein involved in the addition of a carboxymethylaminomethyl (cmnm) group at the wobble position (U34) of certain tRNAs, forming tRNA-cmnm(5)s(2)U34.</text>
</comment>
<dbReference type="EMBL" id="CP002390">
    <property type="protein sequence ID" value="EFE27955.1"/>
    <property type="molecule type" value="Genomic_DNA"/>
</dbReference>
<dbReference type="AlphaFoldDB" id="D6GSX0"/>
<dbReference type="Pfam" id="PF13932">
    <property type="entry name" value="SAM_GIDA_C"/>
    <property type="match status" value="1"/>
</dbReference>
<evidence type="ECO:0000256" key="10">
    <source>
        <dbReference type="ARBA" id="ARBA00025948"/>
    </source>
</evidence>